<comment type="caution">
    <text evidence="1">The sequence shown here is derived from an EMBL/GenBank/DDBJ whole genome shotgun (WGS) entry which is preliminary data.</text>
</comment>
<organism evidence="1 2">
    <name type="scientific">Pyrenophora tritici-repentis</name>
    <dbReference type="NCBI Taxonomy" id="45151"/>
    <lineage>
        <taxon>Eukaryota</taxon>
        <taxon>Fungi</taxon>
        <taxon>Dikarya</taxon>
        <taxon>Ascomycota</taxon>
        <taxon>Pezizomycotina</taxon>
        <taxon>Dothideomycetes</taxon>
        <taxon>Pleosporomycetidae</taxon>
        <taxon>Pleosporales</taxon>
        <taxon>Pleosporineae</taxon>
        <taxon>Pleosporaceae</taxon>
        <taxon>Pyrenophora</taxon>
    </lineage>
</organism>
<gene>
    <name evidence="1" type="ORF">Ptr86124_010470</name>
</gene>
<accession>A0A922N7K8</accession>
<dbReference type="InterPro" id="IPR038883">
    <property type="entry name" value="AN11006-like"/>
</dbReference>
<protein>
    <submittedName>
        <fullName evidence="1">Uncharacterized protein</fullName>
    </submittedName>
</protein>
<dbReference type="EMBL" id="NRDI02000016">
    <property type="protein sequence ID" value="KAI1510665.1"/>
    <property type="molecule type" value="Genomic_DNA"/>
</dbReference>
<dbReference type="AlphaFoldDB" id="A0A922N7K8"/>
<keyword evidence="2" id="KW-1185">Reference proteome</keyword>
<evidence type="ECO:0000313" key="2">
    <source>
        <dbReference type="Proteomes" id="UP000249757"/>
    </source>
</evidence>
<proteinExistence type="predicted"/>
<name>A0A922N7K8_9PLEO</name>
<dbReference type="PANTHER" id="PTHR42085:SF2">
    <property type="entry name" value="F-BOX DOMAIN-CONTAINING PROTEIN"/>
    <property type="match status" value="1"/>
</dbReference>
<reference evidence="2" key="1">
    <citation type="journal article" date="2022" name="Microb. Genom.">
        <title>A global pangenome for the wheat fungal pathogen Pyrenophora tritici-repentis and prediction of effector protein structural homology.</title>
        <authorList>
            <person name="Moolhuijzen P.M."/>
            <person name="See P.T."/>
            <person name="Shi G."/>
            <person name="Powell H.R."/>
            <person name="Cockram J."/>
            <person name="Jorgensen L.N."/>
            <person name="Benslimane H."/>
            <person name="Strelkov S.E."/>
            <person name="Turner J."/>
            <person name="Liu Z."/>
            <person name="Moffat C.S."/>
        </authorList>
    </citation>
    <scope>NUCLEOTIDE SEQUENCE [LARGE SCALE GENOMIC DNA]</scope>
</reference>
<sequence length="102" mass="11809">MEGREERQDNARDMRNTLASQTATSFDYLTLLNQAQSRLLRLPTELRLHIYELVMGEGVEVRILDKDKKLRSQAESKPVKAFVLVHICRQIAEEASGITFRY</sequence>
<evidence type="ECO:0000313" key="1">
    <source>
        <dbReference type="EMBL" id="KAI1510665.1"/>
    </source>
</evidence>
<dbReference type="PANTHER" id="PTHR42085">
    <property type="entry name" value="F-BOX DOMAIN-CONTAINING PROTEIN"/>
    <property type="match status" value="1"/>
</dbReference>
<dbReference type="Proteomes" id="UP000249757">
    <property type="component" value="Unassembled WGS sequence"/>
</dbReference>